<name>A0A9W8QGE7_AKAMU</name>
<dbReference type="Proteomes" id="UP001144673">
    <property type="component" value="Chromosome 5"/>
</dbReference>
<gene>
    <name evidence="2" type="ORF">LMH87_010314</name>
</gene>
<keyword evidence="3" id="KW-1185">Reference proteome</keyword>
<dbReference type="EMBL" id="JAJHUN010000008">
    <property type="protein sequence ID" value="KAJ4153844.1"/>
    <property type="molecule type" value="Genomic_DNA"/>
</dbReference>
<reference evidence="2" key="1">
    <citation type="journal article" date="2023" name="Access Microbiol">
        <title>De-novo genome assembly for Akanthomyces muscarius, a biocontrol agent of insect agricultural pests.</title>
        <authorList>
            <person name="Erdos Z."/>
            <person name="Studholme D.J."/>
            <person name="Raymond B."/>
            <person name="Sharma M."/>
        </authorList>
    </citation>
    <scope>NUCLEOTIDE SEQUENCE</scope>
    <source>
        <strain evidence="2">Ve6</strain>
    </source>
</reference>
<evidence type="ECO:0000313" key="2">
    <source>
        <dbReference type="EMBL" id="KAJ4153844.1"/>
    </source>
</evidence>
<feature type="signal peptide" evidence="1">
    <location>
        <begin position="1"/>
        <end position="19"/>
    </location>
</feature>
<evidence type="ECO:0000256" key="1">
    <source>
        <dbReference type="SAM" id="SignalP"/>
    </source>
</evidence>
<evidence type="ECO:0000313" key="3">
    <source>
        <dbReference type="Proteomes" id="UP001144673"/>
    </source>
</evidence>
<proteinExistence type="predicted"/>
<keyword evidence="1" id="KW-0732">Signal</keyword>
<dbReference type="RefSeq" id="XP_056054502.1">
    <property type="nucleotide sequence ID" value="XM_056197455.1"/>
</dbReference>
<dbReference type="GeneID" id="80897473"/>
<dbReference type="KEGG" id="amus:LMH87_010314"/>
<feature type="chain" id="PRO_5040865493" evidence="1">
    <location>
        <begin position="20"/>
        <end position="113"/>
    </location>
</feature>
<accession>A0A9W8QGE7</accession>
<organism evidence="2 3">
    <name type="scientific">Akanthomyces muscarius</name>
    <name type="common">Entomopathogenic fungus</name>
    <name type="synonym">Lecanicillium muscarium</name>
    <dbReference type="NCBI Taxonomy" id="2231603"/>
    <lineage>
        <taxon>Eukaryota</taxon>
        <taxon>Fungi</taxon>
        <taxon>Dikarya</taxon>
        <taxon>Ascomycota</taxon>
        <taxon>Pezizomycotina</taxon>
        <taxon>Sordariomycetes</taxon>
        <taxon>Hypocreomycetidae</taxon>
        <taxon>Hypocreales</taxon>
        <taxon>Cordycipitaceae</taxon>
        <taxon>Akanthomyces</taxon>
    </lineage>
</organism>
<protein>
    <submittedName>
        <fullName evidence="2">Uncharacterized protein</fullName>
    </submittedName>
</protein>
<dbReference type="AlphaFoldDB" id="A0A9W8QGE7"/>
<sequence>MLLQTLLSVTVTCVAVAQAAPRTGILARLWDEPDASGSHEDIRNINCHNLIRLAVFSLYETADILRIRTLFKIMGLSMIPTFTPSSASLLQGPKTLDTMIQLWRSFLCPHRRP</sequence>
<comment type="caution">
    <text evidence="2">The sequence shown here is derived from an EMBL/GenBank/DDBJ whole genome shotgun (WGS) entry which is preliminary data.</text>
</comment>